<comment type="caution">
    <text evidence="2">The sequence shown here is derived from an EMBL/GenBank/DDBJ whole genome shotgun (WGS) entry which is preliminary data.</text>
</comment>
<accession>A0AA88NRT9</accession>
<evidence type="ECO:0000313" key="2">
    <source>
        <dbReference type="EMBL" id="KAK2865807.1"/>
    </source>
</evidence>
<sequence>MQSLTLIPDKNENKPESITNHLGCYWETFRMKRKELRIVFILSIILRSPTVDLSVGLKTEYTTQLSDPTTPEFKSLAAQVTQLLNQIYTILFGSKYRGCRVKAFRPQPIRAVQNTDADVELIFDENSTTPIPSGQAAATALKEAVDNNSTLSAQIDSSAITVLNQPIDVIVLFVTNGTFTAALSNTSSDSFTTRTLMIKNGLNPFFTQDFPNSFSLLTMLNYSTGTFKAANDSILNSMDLAFNSSAGNPNTTQIAETMFRAAKSGTLPFQISITSITVNGTVFNSGDVSSKISVLMACFMVAVSLLLTRSS</sequence>
<organism evidence="2 3">
    <name type="scientific">Tachysurus vachellii</name>
    <name type="common">Darkbarbel catfish</name>
    <name type="synonym">Pelteobagrus vachellii</name>
    <dbReference type="NCBI Taxonomy" id="175792"/>
    <lineage>
        <taxon>Eukaryota</taxon>
        <taxon>Metazoa</taxon>
        <taxon>Chordata</taxon>
        <taxon>Craniata</taxon>
        <taxon>Vertebrata</taxon>
        <taxon>Euteleostomi</taxon>
        <taxon>Actinopterygii</taxon>
        <taxon>Neopterygii</taxon>
        <taxon>Teleostei</taxon>
        <taxon>Ostariophysi</taxon>
        <taxon>Siluriformes</taxon>
        <taxon>Bagridae</taxon>
        <taxon>Tachysurus</taxon>
    </lineage>
</organism>
<dbReference type="InterPro" id="IPR036364">
    <property type="entry name" value="SEA_dom_sf"/>
</dbReference>
<dbReference type="InterPro" id="IPR000082">
    <property type="entry name" value="SEA_dom"/>
</dbReference>
<keyword evidence="3" id="KW-1185">Reference proteome</keyword>
<protein>
    <recommendedName>
        <fullName evidence="1">SEA domain-containing protein</fullName>
    </recommendedName>
</protein>
<reference evidence="2" key="1">
    <citation type="submission" date="2023-08" db="EMBL/GenBank/DDBJ databases">
        <title>Pelteobagrus vachellii genome.</title>
        <authorList>
            <person name="Liu H."/>
        </authorList>
    </citation>
    <scope>NUCLEOTIDE SEQUENCE</scope>
    <source>
        <strain evidence="2">PRFRI_2022a</strain>
        <tissue evidence="2">Muscle</tissue>
    </source>
</reference>
<feature type="domain" description="SEA" evidence="1">
    <location>
        <begin position="45"/>
        <end position="179"/>
    </location>
</feature>
<dbReference type="Proteomes" id="UP001187315">
    <property type="component" value="Unassembled WGS sequence"/>
</dbReference>
<name>A0AA88NRT9_TACVA</name>
<dbReference type="AlphaFoldDB" id="A0AA88NRT9"/>
<evidence type="ECO:0000313" key="3">
    <source>
        <dbReference type="Proteomes" id="UP001187315"/>
    </source>
</evidence>
<gene>
    <name evidence="2" type="ORF">Q7C36_001863</name>
</gene>
<evidence type="ECO:0000259" key="1">
    <source>
        <dbReference type="PROSITE" id="PS50024"/>
    </source>
</evidence>
<dbReference type="PROSITE" id="PS50024">
    <property type="entry name" value="SEA"/>
    <property type="match status" value="1"/>
</dbReference>
<dbReference type="Gene3D" id="3.30.70.960">
    <property type="entry name" value="SEA domain"/>
    <property type="match status" value="1"/>
</dbReference>
<dbReference type="EMBL" id="JAVHJS010000002">
    <property type="protein sequence ID" value="KAK2865807.1"/>
    <property type="molecule type" value="Genomic_DNA"/>
</dbReference>
<dbReference type="Pfam" id="PF01390">
    <property type="entry name" value="SEA"/>
    <property type="match status" value="1"/>
</dbReference>
<dbReference type="SUPFAM" id="SSF82671">
    <property type="entry name" value="SEA domain"/>
    <property type="match status" value="1"/>
</dbReference>
<proteinExistence type="predicted"/>